<comment type="cofactor">
    <cofactor evidence="1">
        <name>Zn(2+)</name>
        <dbReference type="ChEBI" id="CHEBI:29105"/>
    </cofactor>
</comment>
<dbReference type="Pfam" id="PF02163">
    <property type="entry name" value="Peptidase_M50"/>
    <property type="match status" value="1"/>
</dbReference>
<feature type="transmembrane region" description="Helical" evidence="11">
    <location>
        <begin position="54"/>
        <end position="73"/>
    </location>
</feature>
<feature type="domain" description="PDZ" evidence="12">
    <location>
        <begin position="186"/>
        <end position="242"/>
    </location>
</feature>
<keyword evidence="14" id="KW-1185">Reference proteome</keyword>
<name>A0ABS5VY23_9BACT</name>
<gene>
    <name evidence="13" type="ORF">KK060_20940</name>
</gene>
<keyword evidence="10 11" id="KW-0472">Membrane</keyword>
<proteinExistence type="inferred from homology"/>
<evidence type="ECO:0000259" key="12">
    <source>
        <dbReference type="PROSITE" id="PS50106"/>
    </source>
</evidence>
<dbReference type="EMBL" id="JAHESD010000067">
    <property type="protein sequence ID" value="MBT1705770.1"/>
    <property type="molecule type" value="Genomic_DNA"/>
</dbReference>
<dbReference type="PANTHER" id="PTHR42837">
    <property type="entry name" value="REGULATOR OF SIGMA-E PROTEASE RSEP"/>
    <property type="match status" value="1"/>
</dbReference>
<keyword evidence="4" id="KW-0645">Protease</keyword>
<evidence type="ECO:0000256" key="6">
    <source>
        <dbReference type="ARBA" id="ARBA00022801"/>
    </source>
</evidence>
<dbReference type="InterPro" id="IPR041489">
    <property type="entry name" value="PDZ_6"/>
</dbReference>
<feature type="transmembrane region" description="Helical" evidence="11">
    <location>
        <begin position="352"/>
        <end position="373"/>
    </location>
</feature>
<feature type="transmembrane region" description="Helical" evidence="11">
    <location>
        <begin position="93"/>
        <end position="116"/>
    </location>
</feature>
<comment type="subcellular location">
    <subcellularLocation>
        <location evidence="2">Membrane</location>
        <topology evidence="2">Multi-pass membrane protein</topology>
    </subcellularLocation>
</comment>
<comment type="caution">
    <text evidence="13">The sequence shown here is derived from an EMBL/GenBank/DDBJ whole genome shotgun (WGS) entry which is preliminary data.</text>
</comment>
<evidence type="ECO:0000313" key="14">
    <source>
        <dbReference type="Proteomes" id="UP000772618"/>
    </source>
</evidence>
<evidence type="ECO:0000256" key="5">
    <source>
        <dbReference type="ARBA" id="ARBA00022692"/>
    </source>
</evidence>
<sequence>MGSFSLLLILVLLNIVYIIGFLGAQALRKSRQHYFLGFNPGFLTISFREVKLTLGVYIPIIGLARIYCVDNSGRKHLFYPWQFSSTSVSKRLLLTYSGVLAMFVFGIILSTIAVYISKDQYIPKDEVIKYGIYPSHQAQTVGFLPGDKVIALNGKDYSDFAELVRPETILSEQTTYTVLRQGKELVLALPDVSKQSLQQHELFLTINSPFSVGNVLPESPAEKAGILSGDLILKVNGQSIKSFQEMNSHFESDDDGEVLLEIQRGNNSEQKLERIVTLSPPKKIGISINQMIEYKVRSYSFSESFKLGFPRFWSSIVVQFKIFGRMFGLLIGEERRTLSGPIDISAAFGSLNFSWFLSFTSIYIAFVISLNFLPLPKSALLEVMPLAYEAVKGKPLSYKSFRMIRRISIVLLSALIMWQLFSDIIKLL</sequence>
<dbReference type="RefSeq" id="WP_254155889.1">
    <property type="nucleotide sequence ID" value="NZ_JAHESD010000067.1"/>
</dbReference>
<feature type="transmembrane region" description="Helical" evidence="11">
    <location>
        <begin position="403"/>
        <end position="421"/>
    </location>
</feature>
<keyword evidence="9" id="KW-0482">Metalloprotease</keyword>
<dbReference type="InterPro" id="IPR004387">
    <property type="entry name" value="Pept_M50_Zn"/>
</dbReference>
<dbReference type="PANTHER" id="PTHR42837:SF2">
    <property type="entry name" value="MEMBRANE METALLOPROTEASE ARASP2, CHLOROPLASTIC-RELATED"/>
    <property type="match status" value="1"/>
</dbReference>
<dbReference type="InterPro" id="IPR036034">
    <property type="entry name" value="PDZ_sf"/>
</dbReference>
<evidence type="ECO:0000256" key="3">
    <source>
        <dbReference type="ARBA" id="ARBA00007931"/>
    </source>
</evidence>
<accession>A0ABS5VY23</accession>
<evidence type="ECO:0000256" key="2">
    <source>
        <dbReference type="ARBA" id="ARBA00004141"/>
    </source>
</evidence>
<dbReference type="Gene3D" id="2.30.42.10">
    <property type="match status" value="2"/>
</dbReference>
<feature type="transmembrane region" description="Helical" evidence="11">
    <location>
        <begin position="6"/>
        <end position="27"/>
    </location>
</feature>
<dbReference type="Proteomes" id="UP000772618">
    <property type="component" value="Unassembled WGS sequence"/>
</dbReference>
<dbReference type="InterPro" id="IPR001478">
    <property type="entry name" value="PDZ"/>
</dbReference>
<dbReference type="SMART" id="SM00228">
    <property type="entry name" value="PDZ"/>
    <property type="match status" value="1"/>
</dbReference>
<evidence type="ECO:0000256" key="9">
    <source>
        <dbReference type="ARBA" id="ARBA00023049"/>
    </source>
</evidence>
<keyword evidence="8 11" id="KW-1133">Transmembrane helix</keyword>
<organism evidence="13 14">
    <name type="scientific">Chryseosolibacter indicus</name>
    <dbReference type="NCBI Taxonomy" id="2782351"/>
    <lineage>
        <taxon>Bacteria</taxon>
        <taxon>Pseudomonadati</taxon>
        <taxon>Bacteroidota</taxon>
        <taxon>Cytophagia</taxon>
        <taxon>Cytophagales</taxon>
        <taxon>Chryseotaleaceae</taxon>
        <taxon>Chryseosolibacter</taxon>
    </lineage>
</organism>
<protein>
    <submittedName>
        <fullName evidence="13">PDZ domain-containing protein</fullName>
    </submittedName>
</protein>
<evidence type="ECO:0000256" key="10">
    <source>
        <dbReference type="ARBA" id="ARBA00023136"/>
    </source>
</evidence>
<evidence type="ECO:0000256" key="8">
    <source>
        <dbReference type="ARBA" id="ARBA00022989"/>
    </source>
</evidence>
<dbReference type="SUPFAM" id="SSF50156">
    <property type="entry name" value="PDZ domain-like"/>
    <property type="match status" value="2"/>
</dbReference>
<keyword evidence="5 11" id="KW-0812">Transmembrane</keyword>
<dbReference type="PROSITE" id="PS50106">
    <property type="entry name" value="PDZ"/>
    <property type="match status" value="1"/>
</dbReference>
<evidence type="ECO:0000256" key="4">
    <source>
        <dbReference type="ARBA" id="ARBA00022670"/>
    </source>
</evidence>
<reference evidence="13 14" key="1">
    <citation type="submission" date="2021-05" db="EMBL/GenBank/DDBJ databases">
        <title>A Polyphasic approach of four new species of the genus Ohtaekwangia: Ohtaekwangia histidinii sp. nov., Ohtaekwangia cretensis sp. nov., Ohtaekwangia indiensis sp. nov., Ohtaekwangia reichenbachii sp. nov. from diverse environment.</title>
        <authorList>
            <person name="Octaviana S."/>
        </authorList>
    </citation>
    <scope>NUCLEOTIDE SEQUENCE [LARGE SCALE GENOMIC DNA]</scope>
    <source>
        <strain evidence="13 14">PWU20</strain>
    </source>
</reference>
<evidence type="ECO:0000313" key="13">
    <source>
        <dbReference type="EMBL" id="MBT1705770.1"/>
    </source>
</evidence>
<dbReference type="Pfam" id="PF17820">
    <property type="entry name" value="PDZ_6"/>
    <property type="match status" value="1"/>
</dbReference>
<evidence type="ECO:0000256" key="1">
    <source>
        <dbReference type="ARBA" id="ARBA00001947"/>
    </source>
</evidence>
<dbReference type="InterPro" id="IPR008915">
    <property type="entry name" value="Peptidase_M50"/>
</dbReference>
<comment type="similarity">
    <text evidence="3">Belongs to the peptidase M50B family.</text>
</comment>
<evidence type="ECO:0000256" key="11">
    <source>
        <dbReference type="SAM" id="Phobius"/>
    </source>
</evidence>
<keyword evidence="6" id="KW-0378">Hydrolase</keyword>
<evidence type="ECO:0000256" key="7">
    <source>
        <dbReference type="ARBA" id="ARBA00022833"/>
    </source>
</evidence>
<keyword evidence="7" id="KW-0862">Zinc</keyword>